<feature type="region of interest" description="Disordered" evidence="1">
    <location>
        <begin position="188"/>
        <end position="211"/>
    </location>
</feature>
<organism evidence="2 3">
    <name type="scientific">Rotaria magnacalcarata</name>
    <dbReference type="NCBI Taxonomy" id="392030"/>
    <lineage>
        <taxon>Eukaryota</taxon>
        <taxon>Metazoa</taxon>
        <taxon>Spiralia</taxon>
        <taxon>Gnathifera</taxon>
        <taxon>Rotifera</taxon>
        <taxon>Eurotatoria</taxon>
        <taxon>Bdelloidea</taxon>
        <taxon>Philodinida</taxon>
        <taxon>Philodinidae</taxon>
        <taxon>Rotaria</taxon>
    </lineage>
</organism>
<gene>
    <name evidence="2" type="ORF">SMN809_LOCUS68255</name>
</gene>
<evidence type="ECO:0000256" key="1">
    <source>
        <dbReference type="SAM" id="MobiDB-lite"/>
    </source>
</evidence>
<evidence type="ECO:0000313" key="2">
    <source>
        <dbReference type="EMBL" id="CAF5178683.1"/>
    </source>
</evidence>
<feature type="non-terminal residue" evidence="2">
    <location>
        <position position="274"/>
    </location>
</feature>
<feature type="compositionally biased region" description="Basic residues" evidence="1">
    <location>
        <begin position="42"/>
        <end position="51"/>
    </location>
</feature>
<sequence length="274" mass="31129">ATLLNKNHPQKKSTIRSSNVNEQKGAKKKSKQEKKESSEQKKTKKIKKKRIQQLNTNNNNNTALTDQSLSSFTSENKFILPQIGYSSRTETDDTSDYTKFIQKPKHRVFYRQPSGLRRTQRFDRIRQPSSTNYKKNIKLIPINPSVCFATTSSNTKPNELLEPSNPNGPVFVPVINISGKKYLPVYLKSSTNDSNPTDQTNQSDPMPYNPEKYISQIISPNQLNTSKQTPTIIEENEVETQSNPSPVVPKKANIQVERLSMSQLDLVSTRNDQS</sequence>
<feature type="region of interest" description="Disordered" evidence="1">
    <location>
        <begin position="1"/>
        <end position="67"/>
    </location>
</feature>
<evidence type="ECO:0000313" key="3">
    <source>
        <dbReference type="Proteomes" id="UP000676336"/>
    </source>
</evidence>
<protein>
    <submittedName>
        <fullName evidence="2">Uncharacterized protein</fullName>
    </submittedName>
</protein>
<proteinExistence type="predicted"/>
<feature type="non-terminal residue" evidence="2">
    <location>
        <position position="1"/>
    </location>
</feature>
<dbReference type="AlphaFoldDB" id="A0A8S3HF60"/>
<dbReference type="EMBL" id="CAJOBI010317024">
    <property type="protein sequence ID" value="CAF5178683.1"/>
    <property type="molecule type" value="Genomic_DNA"/>
</dbReference>
<name>A0A8S3HF60_9BILA</name>
<accession>A0A8S3HF60</accession>
<dbReference type="Proteomes" id="UP000676336">
    <property type="component" value="Unassembled WGS sequence"/>
</dbReference>
<reference evidence="2" key="1">
    <citation type="submission" date="2021-02" db="EMBL/GenBank/DDBJ databases">
        <authorList>
            <person name="Nowell W R."/>
        </authorList>
    </citation>
    <scope>NUCLEOTIDE SEQUENCE</scope>
</reference>
<comment type="caution">
    <text evidence="2">The sequence shown here is derived from an EMBL/GenBank/DDBJ whole genome shotgun (WGS) entry which is preliminary data.</text>
</comment>
<feature type="compositionally biased region" description="Polar residues" evidence="1">
    <location>
        <begin position="188"/>
        <end position="204"/>
    </location>
</feature>